<dbReference type="AlphaFoldDB" id="A0A371INK1"/>
<protein>
    <recommendedName>
        <fullName evidence="3">DUF4367 domain-containing protein</fullName>
    </recommendedName>
</protein>
<organism evidence="1 2">
    <name type="scientific">Criibacterium bergeronii</name>
    <dbReference type="NCBI Taxonomy" id="1871336"/>
    <lineage>
        <taxon>Bacteria</taxon>
        <taxon>Bacillati</taxon>
        <taxon>Bacillota</taxon>
        <taxon>Clostridia</taxon>
        <taxon>Peptostreptococcales</taxon>
        <taxon>Filifactoraceae</taxon>
        <taxon>Criibacterium</taxon>
    </lineage>
</organism>
<dbReference type="EMBL" id="MBEW02000002">
    <property type="protein sequence ID" value="RDY22006.1"/>
    <property type="molecule type" value="Genomic_DNA"/>
</dbReference>
<proteinExistence type="predicted"/>
<accession>A0A371INK1</accession>
<name>A0A371INK1_9FIRM</name>
<comment type="caution">
    <text evidence="1">The sequence shown here is derived from an EMBL/GenBank/DDBJ whole genome shotgun (WGS) entry which is preliminary data.</text>
</comment>
<keyword evidence="2" id="KW-1185">Reference proteome</keyword>
<sequence length="267" mass="30753">MRDSNEQGLNEFINKKLTESTETLFPSDYVKYKIDFEIQNQVENRGELVMKNKFRLAIVMCLCLVFLGVGGYAIGKITGVLSSTTSFYTYKNYDDIEKAKQTSGLENAFVPKSLYSGYEFDGINIVDVADVDDSGNEQNMRKSLDITYKNKENEKIYLSIDKKVDSYDISKGLYKETKQFDGRNFYFSRIENLYVKPNAKLSAEEEKRQKEDPFFNVGYGYAGDGERETVVSTDIVFEDSEMVYSILLFDDVESDEMFKIGENFFNK</sequence>
<dbReference type="Proteomes" id="UP000093352">
    <property type="component" value="Unassembled WGS sequence"/>
</dbReference>
<evidence type="ECO:0000313" key="1">
    <source>
        <dbReference type="EMBL" id="RDY22006.1"/>
    </source>
</evidence>
<evidence type="ECO:0000313" key="2">
    <source>
        <dbReference type="Proteomes" id="UP000093352"/>
    </source>
</evidence>
<dbReference type="RefSeq" id="WP_068912147.1">
    <property type="nucleotide sequence ID" value="NZ_MBEW02000002.1"/>
</dbReference>
<evidence type="ECO:0008006" key="3">
    <source>
        <dbReference type="Google" id="ProtNLM"/>
    </source>
</evidence>
<gene>
    <name evidence="1" type="ORF">BBG48_001285</name>
</gene>
<reference evidence="1 2" key="1">
    <citation type="journal article" date="2016" name="Genome Announc.">
        <title>Draft Genome Sequence of Criibacterium bergeronii gen. nov., sp. nov., Strain CCRI-22567T, Isolated from a Vaginal Sample from a Woman with Bacterial Vaginosis.</title>
        <authorList>
            <person name="Maheux A.F."/>
            <person name="Berube E."/>
            <person name="Boudreau D.K."/>
            <person name="Raymond F."/>
            <person name="Corbeil J."/>
            <person name="Roy P.H."/>
            <person name="Boissinot M."/>
            <person name="Omar R.F."/>
        </authorList>
    </citation>
    <scope>NUCLEOTIDE SEQUENCE [LARGE SCALE GENOMIC DNA]</scope>
    <source>
        <strain evidence="1 2">CCRI-22567</strain>
    </source>
</reference>